<reference evidence="1" key="1">
    <citation type="submission" date="2020-03" db="EMBL/GenBank/DDBJ databases">
        <title>The deep terrestrial virosphere.</title>
        <authorList>
            <person name="Holmfeldt K."/>
            <person name="Nilsson E."/>
            <person name="Simone D."/>
            <person name="Lopez-Fernandez M."/>
            <person name="Wu X."/>
            <person name="de Brujin I."/>
            <person name="Lundin D."/>
            <person name="Andersson A."/>
            <person name="Bertilsson S."/>
            <person name="Dopson M."/>
        </authorList>
    </citation>
    <scope>NUCLEOTIDE SEQUENCE</scope>
    <source>
        <strain evidence="1">MM415B08568</strain>
    </source>
</reference>
<dbReference type="AlphaFoldDB" id="A0A6M3LV21"/>
<dbReference type="EMBL" id="MT143402">
    <property type="protein sequence ID" value="QJA96458.1"/>
    <property type="molecule type" value="Genomic_DNA"/>
</dbReference>
<accession>A0A6M3LV21</accession>
<name>A0A6M3LV21_9ZZZZ</name>
<evidence type="ECO:0000313" key="1">
    <source>
        <dbReference type="EMBL" id="QJA96458.1"/>
    </source>
</evidence>
<proteinExistence type="predicted"/>
<gene>
    <name evidence="1" type="ORF">MM415B08568_0007</name>
</gene>
<organism evidence="1">
    <name type="scientific">viral metagenome</name>
    <dbReference type="NCBI Taxonomy" id="1070528"/>
    <lineage>
        <taxon>unclassified sequences</taxon>
        <taxon>metagenomes</taxon>
        <taxon>organismal metagenomes</taxon>
    </lineage>
</organism>
<sequence>MIKLIENSIITILLSDRVEKLLWIIVFLTIKNKNTQYIHHKKKYVTRRLTIKEAIALAELSVRCNTITWG</sequence>
<protein>
    <submittedName>
        <fullName evidence="1">Uncharacterized protein</fullName>
    </submittedName>
</protein>